<reference evidence="1 2" key="1">
    <citation type="journal article" date="2018" name="Int. J. Syst. Evol. Microbiol.">
        <title>Zhouia spongiae sp. nov., isolated from a marine sponge.</title>
        <authorList>
            <person name="Zhuang L."/>
            <person name="Lin B."/>
            <person name="Qin F."/>
            <person name="Luo L."/>
        </authorList>
    </citation>
    <scope>NUCLEOTIDE SEQUENCE [LARGE SCALE GENOMIC DNA]</scope>
    <source>
        <strain evidence="1 2">HN-Y44</strain>
    </source>
</reference>
<proteinExistence type="predicted"/>
<dbReference type="RefSeq" id="WP_242937140.1">
    <property type="nucleotide sequence ID" value="NZ_CP094326.1"/>
</dbReference>
<protein>
    <submittedName>
        <fullName evidence="1">Helix-turn-helix domain containing protein</fullName>
    </submittedName>
</protein>
<sequence length="46" mass="5527">MKKKTYTKEEILTIVKENKNGKSLQAIAKEFNLDRKTLYYWVELYG</sequence>
<evidence type="ECO:0000313" key="2">
    <source>
        <dbReference type="Proteomes" id="UP000829476"/>
    </source>
</evidence>
<dbReference type="Pfam" id="PF01527">
    <property type="entry name" value="HTH_Tnp_1"/>
    <property type="match status" value="1"/>
</dbReference>
<dbReference type="SUPFAM" id="SSF46689">
    <property type="entry name" value="Homeodomain-like"/>
    <property type="match status" value="1"/>
</dbReference>
<evidence type="ECO:0000313" key="1">
    <source>
        <dbReference type="EMBL" id="UNY98734.1"/>
    </source>
</evidence>
<accession>A0ABY3YLR0</accession>
<gene>
    <name evidence="1" type="ORF">MQE36_16855</name>
</gene>
<name>A0ABY3YLR0_9FLAO</name>
<dbReference type="InterPro" id="IPR009057">
    <property type="entry name" value="Homeodomain-like_sf"/>
</dbReference>
<organism evidence="1 2">
    <name type="scientific">Zhouia spongiae</name>
    <dbReference type="NCBI Taxonomy" id="2202721"/>
    <lineage>
        <taxon>Bacteria</taxon>
        <taxon>Pseudomonadati</taxon>
        <taxon>Bacteroidota</taxon>
        <taxon>Flavobacteriia</taxon>
        <taxon>Flavobacteriales</taxon>
        <taxon>Flavobacteriaceae</taxon>
        <taxon>Zhouia</taxon>
    </lineage>
</organism>
<keyword evidence="2" id="KW-1185">Reference proteome</keyword>
<dbReference type="EMBL" id="CP094326">
    <property type="protein sequence ID" value="UNY98734.1"/>
    <property type="molecule type" value="Genomic_DNA"/>
</dbReference>
<dbReference type="Proteomes" id="UP000829476">
    <property type="component" value="Chromosome"/>
</dbReference>
<dbReference type="Gene3D" id="1.10.10.60">
    <property type="entry name" value="Homeodomain-like"/>
    <property type="match status" value="1"/>
</dbReference>
<dbReference type="InterPro" id="IPR002514">
    <property type="entry name" value="Transposase_8"/>
</dbReference>